<organism evidence="2 3">
    <name type="scientific">Trueperella bernardiae</name>
    <dbReference type="NCBI Taxonomy" id="59561"/>
    <lineage>
        <taxon>Bacteria</taxon>
        <taxon>Bacillati</taxon>
        <taxon>Actinomycetota</taxon>
        <taxon>Actinomycetes</taxon>
        <taxon>Actinomycetales</taxon>
        <taxon>Actinomycetaceae</taxon>
        <taxon>Trueperella</taxon>
    </lineage>
</organism>
<dbReference type="AlphaFoldDB" id="A0A0W1KJQ6"/>
<evidence type="ECO:0000313" key="3">
    <source>
        <dbReference type="Proteomes" id="UP000054404"/>
    </source>
</evidence>
<feature type="compositionally biased region" description="Low complexity" evidence="1">
    <location>
        <begin position="195"/>
        <end position="210"/>
    </location>
</feature>
<sequence>MTSPYVVSIIDLPRAEGAQRELSTELPAPAECGIPMVRVVEGDPIDLDITLQSVSEGVLVQGMVSATAHGQCARCLTDITLDLHEPVAELVFYPESQKALLDEGDEEAKDMPIVADDTIDMEPIVRDALVLAMPLIPLCRPDCEGLCPECGERWEDLPDGHAHEFLDPRFSALDALAAQLSQEADDTDVSDDARPAGAGAGPADATGLDGVVEDPRA</sequence>
<dbReference type="EMBL" id="LNIZ01000005">
    <property type="protein sequence ID" value="KTF03855.1"/>
    <property type="molecule type" value="Genomic_DNA"/>
</dbReference>
<dbReference type="PANTHER" id="PTHR34374:SF1">
    <property type="entry name" value="LARGE RIBOSOMAL RNA SUBUNIT ACCUMULATION PROTEIN YCED HOMOLOG 1, CHLOROPLASTIC"/>
    <property type="match status" value="1"/>
</dbReference>
<dbReference type="PANTHER" id="PTHR34374">
    <property type="entry name" value="LARGE RIBOSOMAL RNA SUBUNIT ACCUMULATION PROTEIN YCED HOMOLOG 1, CHLOROPLASTIC"/>
    <property type="match status" value="1"/>
</dbReference>
<keyword evidence="3" id="KW-1185">Reference proteome</keyword>
<reference evidence="2 3" key="1">
    <citation type="submission" date="2015-11" db="EMBL/GenBank/DDBJ databases">
        <title>Draft Genome Sequence of the Type Strain Trueperella bernardiae LCDC 89-0504T, Isolated from Blood Culture.</title>
        <authorList>
            <person name="Bernier A.-M."/>
            <person name="Bernard K."/>
        </authorList>
    </citation>
    <scope>NUCLEOTIDE SEQUENCE [LARGE SCALE GENOMIC DNA]</scope>
    <source>
        <strain evidence="2 3">LCDC 89-0504</strain>
    </source>
</reference>
<dbReference type="RefSeq" id="WP_062613739.1">
    <property type="nucleotide sequence ID" value="NZ_CALTZF010000011.1"/>
</dbReference>
<dbReference type="InterPro" id="IPR003772">
    <property type="entry name" value="YceD"/>
</dbReference>
<evidence type="ECO:0000256" key="1">
    <source>
        <dbReference type="SAM" id="MobiDB-lite"/>
    </source>
</evidence>
<evidence type="ECO:0000313" key="2">
    <source>
        <dbReference type="EMBL" id="KTF03855.1"/>
    </source>
</evidence>
<dbReference type="Proteomes" id="UP000054404">
    <property type="component" value="Unassembled WGS sequence"/>
</dbReference>
<accession>A0A0W1KJQ6</accession>
<gene>
    <name evidence="2" type="ORF">AQZ59_01183</name>
</gene>
<feature type="region of interest" description="Disordered" evidence="1">
    <location>
        <begin position="177"/>
        <end position="217"/>
    </location>
</feature>
<protein>
    <submittedName>
        <fullName evidence="2">Uncharacterized protein</fullName>
    </submittedName>
</protein>
<dbReference type="Pfam" id="PF02620">
    <property type="entry name" value="YceD"/>
    <property type="match status" value="1"/>
</dbReference>
<dbReference type="OrthoDB" id="9790372at2"/>
<name>A0A0W1KJQ6_9ACTO</name>
<dbReference type="STRING" id="59561.AQZ59_01183"/>
<comment type="caution">
    <text evidence="2">The sequence shown here is derived from an EMBL/GenBank/DDBJ whole genome shotgun (WGS) entry which is preliminary data.</text>
</comment>
<proteinExistence type="predicted"/>
<dbReference type="PATRIC" id="fig|59561.3.peg.1176"/>